<keyword evidence="8 10" id="KW-0030">Aminoacyl-tRNA synthetase</keyword>
<evidence type="ECO:0000256" key="1">
    <source>
        <dbReference type="ARBA" id="ARBA00004496"/>
    </source>
</evidence>
<feature type="domain" description="Aminoacyl-transfer RNA synthetases class-II family profile" evidence="11">
    <location>
        <begin position="38"/>
        <end position="341"/>
    </location>
</feature>
<dbReference type="AlphaFoldDB" id="A0A1I6HLG8"/>
<dbReference type="OrthoDB" id="9809052at2"/>
<dbReference type="EMBL" id="FOYO01000001">
    <property type="protein sequence ID" value="SFR55248.1"/>
    <property type="molecule type" value="Genomic_DNA"/>
</dbReference>
<dbReference type="SUPFAM" id="SSF55681">
    <property type="entry name" value="Class II aaRS and biotin synthetases"/>
    <property type="match status" value="1"/>
</dbReference>
<dbReference type="GO" id="GO:0005524">
    <property type="term" value="F:ATP binding"/>
    <property type="evidence" value="ECO:0007669"/>
    <property type="project" value="UniProtKB-UniRule"/>
</dbReference>
<evidence type="ECO:0000256" key="9">
    <source>
        <dbReference type="ARBA" id="ARBA00047671"/>
    </source>
</evidence>
<dbReference type="GO" id="GO:0005829">
    <property type="term" value="C:cytosol"/>
    <property type="evidence" value="ECO:0007669"/>
    <property type="project" value="TreeGrafter"/>
</dbReference>
<dbReference type="InterPro" id="IPR002316">
    <property type="entry name" value="Pro-tRNA-ligase_IIa"/>
</dbReference>
<evidence type="ECO:0000256" key="10">
    <source>
        <dbReference type="HAMAP-Rule" id="MF_01570"/>
    </source>
</evidence>
<dbReference type="InterPro" id="IPR004500">
    <property type="entry name" value="Pro-tRNA-synth_IIa_bac-type"/>
</dbReference>
<keyword evidence="6 10" id="KW-0067">ATP-binding</keyword>
<comment type="function">
    <text evidence="10">Catalyzes the attachment of proline to tRNA(Pro) in a two-step reaction: proline is first activated by ATP to form Pro-AMP and then transferred to the acceptor end of tRNA(Pro).</text>
</comment>
<comment type="subunit">
    <text evidence="2 10">Homodimer.</text>
</comment>
<dbReference type="InterPro" id="IPR050062">
    <property type="entry name" value="Pro-tRNA_synthetase"/>
</dbReference>
<dbReference type="InterPro" id="IPR006195">
    <property type="entry name" value="aa-tRNA-synth_II"/>
</dbReference>
<dbReference type="RefSeq" id="WP_090218647.1">
    <property type="nucleotide sequence ID" value="NZ_FOYO01000001.1"/>
</dbReference>
<dbReference type="Gene3D" id="3.30.930.10">
    <property type="entry name" value="Bira Bifunctional Protein, Domain 2"/>
    <property type="match status" value="1"/>
</dbReference>
<dbReference type="Gene3D" id="3.40.50.800">
    <property type="entry name" value="Anticodon-binding domain"/>
    <property type="match status" value="1"/>
</dbReference>
<dbReference type="InterPro" id="IPR004154">
    <property type="entry name" value="Anticodon-bd"/>
</dbReference>
<dbReference type="CDD" id="cd00861">
    <property type="entry name" value="ProRS_anticodon_short"/>
    <property type="match status" value="1"/>
</dbReference>
<dbReference type="InterPro" id="IPR045864">
    <property type="entry name" value="aa-tRNA-synth_II/BPL/LPL"/>
</dbReference>
<keyword evidence="3 10" id="KW-0963">Cytoplasm</keyword>
<dbReference type="PRINTS" id="PR01046">
    <property type="entry name" value="TRNASYNTHPRO"/>
</dbReference>
<dbReference type="PROSITE" id="PS50862">
    <property type="entry name" value="AA_TRNA_LIGASE_II"/>
    <property type="match status" value="1"/>
</dbReference>
<keyword evidence="5 10" id="KW-0547">Nucleotide-binding</keyword>
<keyword evidence="4 10" id="KW-0436">Ligase</keyword>
<dbReference type="NCBIfam" id="TIGR00409">
    <property type="entry name" value="proS_fam_II"/>
    <property type="match status" value="1"/>
</dbReference>
<dbReference type="PANTHER" id="PTHR42753:SF2">
    <property type="entry name" value="PROLINE--TRNA LIGASE"/>
    <property type="match status" value="1"/>
</dbReference>
<dbReference type="CDD" id="cd00779">
    <property type="entry name" value="ProRS_core_prok"/>
    <property type="match status" value="1"/>
</dbReference>
<comment type="similarity">
    <text evidence="10">Belongs to the class-II aminoacyl-tRNA synthetase family. ProS type 2 subfamily.</text>
</comment>
<dbReference type="PANTHER" id="PTHR42753">
    <property type="entry name" value="MITOCHONDRIAL RIBOSOME PROTEIN L39/PROLYL-TRNA LIGASE FAMILY MEMBER"/>
    <property type="match status" value="1"/>
</dbReference>
<comment type="catalytic activity">
    <reaction evidence="9 10">
        <text>tRNA(Pro) + L-proline + ATP = L-prolyl-tRNA(Pro) + AMP + diphosphate</text>
        <dbReference type="Rhea" id="RHEA:14305"/>
        <dbReference type="Rhea" id="RHEA-COMP:9700"/>
        <dbReference type="Rhea" id="RHEA-COMP:9702"/>
        <dbReference type="ChEBI" id="CHEBI:30616"/>
        <dbReference type="ChEBI" id="CHEBI:33019"/>
        <dbReference type="ChEBI" id="CHEBI:60039"/>
        <dbReference type="ChEBI" id="CHEBI:78442"/>
        <dbReference type="ChEBI" id="CHEBI:78532"/>
        <dbReference type="ChEBI" id="CHEBI:456215"/>
        <dbReference type="EC" id="6.1.1.15"/>
    </reaction>
</comment>
<dbReference type="FunFam" id="3.30.930.10:FF:000042">
    <property type="entry name" value="probable proline--tRNA ligase, mitochondrial"/>
    <property type="match status" value="1"/>
</dbReference>
<name>A0A1I6HLG8_9RHOB</name>
<dbReference type="Pfam" id="PF00587">
    <property type="entry name" value="tRNA-synt_2b"/>
    <property type="match status" value="1"/>
</dbReference>
<dbReference type="STRING" id="670154.SAMN04488002_3134"/>
<organism evidence="12 13">
    <name type="scientific">Litoreibacter janthinus</name>
    <dbReference type="NCBI Taxonomy" id="670154"/>
    <lineage>
        <taxon>Bacteria</taxon>
        <taxon>Pseudomonadati</taxon>
        <taxon>Pseudomonadota</taxon>
        <taxon>Alphaproteobacteria</taxon>
        <taxon>Rhodobacterales</taxon>
        <taxon>Roseobacteraceae</taxon>
        <taxon>Litoreibacter</taxon>
    </lineage>
</organism>
<evidence type="ECO:0000256" key="7">
    <source>
        <dbReference type="ARBA" id="ARBA00022917"/>
    </source>
</evidence>
<dbReference type="InterPro" id="IPR023716">
    <property type="entry name" value="Prolyl-tRNA_ligase_IIa_type2"/>
</dbReference>
<dbReference type="Proteomes" id="UP000199658">
    <property type="component" value="Unassembled WGS sequence"/>
</dbReference>
<protein>
    <recommendedName>
        <fullName evidence="10">Proline--tRNA ligase</fullName>
        <ecNumber evidence="10">6.1.1.15</ecNumber>
    </recommendedName>
    <alternativeName>
        <fullName evidence="10">Prolyl-tRNA synthetase</fullName>
        <shortName evidence="10">ProRS</shortName>
    </alternativeName>
</protein>
<evidence type="ECO:0000256" key="5">
    <source>
        <dbReference type="ARBA" id="ARBA00022741"/>
    </source>
</evidence>
<keyword evidence="7 10" id="KW-0648">Protein biosynthesis</keyword>
<evidence type="ECO:0000256" key="2">
    <source>
        <dbReference type="ARBA" id="ARBA00011738"/>
    </source>
</evidence>
<accession>A0A1I6HLG8</accession>
<sequence>MRLSRYFLPVLKETPAEAQIVSHRYMLRAGMIKQSAAGIYSWLPLGYKVLQKIEKIVHEEQQKAGHLPMLMPTIQSADLWRESGRYDDYGEEMLRIKDRHDRDMLFTPTAEELITDIFRSHVTSYKDMPLTMYQIQWKFRDERRPRFGVMRGREFYMKDGYNFDLTKEDALHAYNRHLVSYLRTYERMGLQAIPMRADSGPIGGDDTHEFLVLADTGESEVFYDSAVTDLTFGDRDIDYDNVEQCAGVMEEFTNLYARTDETHDEALFNAIPEERRKTARGIEVGQIFYFGTKYSEAMNAVVQGPDGKQVPVHMGSHGIGVSRLLGAIIEASHDDKGIIWPEGVTPFHVGIVNLKQGDEEADGACEALYKSLTALGLEPLYDDRNERAGGKFATMDLIGLPWRITVGPRGLKNGVVELTSRRTGESVEVSPEEAVKKVAAIYAVH</sequence>
<dbReference type="SUPFAM" id="SSF52954">
    <property type="entry name" value="Class II aaRS ABD-related"/>
    <property type="match status" value="1"/>
</dbReference>
<dbReference type="GO" id="GO:0006433">
    <property type="term" value="P:prolyl-tRNA aminoacylation"/>
    <property type="evidence" value="ECO:0007669"/>
    <property type="project" value="UniProtKB-UniRule"/>
</dbReference>
<keyword evidence="13" id="KW-1185">Reference proteome</keyword>
<dbReference type="InterPro" id="IPR044140">
    <property type="entry name" value="ProRS_anticodon_short"/>
</dbReference>
<dbReference type="InterPro" id="IPR033730">
    <property type="entry name" value="ProRS_core_prok"/>
</dbReference>
<dbReference type="GO" id="GO:0004827">
    <property type="term" value="F:proline-tRNA ligase activity"/>
    <property type="evidence" value="ECO:0007669"/>
    <property type="project" value="UniProtKB-UniRule"/>
</dbReference>
<evidence type="ECO:0000256" key="3">
    <source>
        <dbReference type="ARBA" id="ARBA00022490"/>
    </source>
</evidence>
<dbReference type="FunFam" id="3.40.50.800:FF:000032">
    <property type="entry name" value="Proline--tRNA ligase"/>
    <property type="match status" value="1"/>
</dbReference>
<dbReference type="InterPro" id="IPR002314">
    <property type="entry name" value="aa-tRNA-synt_IIb"/>
</dbReference>
<dbReference type="InterPro" id="IPR036621">
    <property type="entry name" value="Anticodon-bd_dom_sf"/>
</dbReference>
<dbReference type="Pfam" id="PF03129">
    <property type="entry name" value="HGTP_anticodon"/>
    <property type="match status" value="1"/>
</dbReference>
<dbReference type="EC" id="6.1.1.15" evidence="10"/>
<evidence type="ECO:0000259" key="11">
    <source>
        <dbReference type="PROSITE" id="PS50862"/>
    </source>
</evidence>
<evidence type="ECO:0000256" key="6">
    <source>
        <dbReference type="ARBA" id="ARBA00022840"/>
    </source>
</evidence>
<evidence type="ECO:0000313" key="12">
    <source>
        <dbReference type="EMBL" id="SFR55248.1"/>
    </source>
</evidence>
<evidence type="ECO:0000256" key="8">
    <source>
        <dbReference type="ARBA" id="ARBA00023146"/>
    </source>
</evidence>
<gene>
    <name evidence="10" type="primary">proS</name>
    <name evidence="12" type="ORF">SAMN04488002_3134</name>
</gene>
<evidence type="ECO:0000256" key="4">
    <source>
        <dbReference type="ARBA" id="ARBA00022598"/>
    </source>
</evidence>
<reference evidence="13" key="1">
    <citation type="submission" date="2016-10" db="EMBL/GenBank/DDBJ databases">
        <authorList>
            <person name="Varghese N."/>
            <person name="Submissions S."/>
        </authorList>
    </citation>
    <scope>NUCLEOTIDE SEQUENCE [LARGE SCALE GENOMIC DNA]</scope>
    <source>
        <strain evidence="13">DSM 26921</strain>
    </source>
</reference>
<evidence type="ECO:0000313" key="13">
    <source>
        <dbReference type="Proteomes" id="UP000199658"/>
    </source>
</evidence>
<dbReference type="NCBIfam" id="NF008979">
    <property type="entry name" value="PRK12325.1"/>
    <property type="match status" value="1"/>
</dbReference>
<proteinExistence type="inferred from homology"/>
<comment type="subcellular location">
    <subcellularLocation>
        <location evidence="1 10">Cytoplasm</location>
    </subcellularLocation>
</comment>
<dbReference type="HAMAP" id="MF_01570">
    <property type="entry name" value="Pro_tRNA_synth_type2"/>
    <property type="match status" value="1"/>
</dbReference>